<dbReference type="InterPro" id="IPR020904">
    <property type="entry name" value="Sc_DH/Rdtase_CS"/>
</dbReference>
<dbReference type="PROSITE" id="PS00061">
    <property type="entry name" value="ADH_SHORT"/>
    <property type="match status" value="1"/>
</dbReference>
<dbReference type="InterPro" id="IPR036291">
    <property type="entry name" value="NAD(P)-bd_dom_sf"/>
</dbReference>
<accession>A0A9X1W450</accession>
<name>A0A9X1W450_9BURK</name>
<dbReference type="InterPro" id="IPR002347">
    <property type="entry name" value="SDR_fam"/>
</dbReference>
<dbReference type="GO" id="GO:0016491">
    <property type="term" value="F:oxidoreductase activity"/>
    <property type="evidence" value="ECO:0007669"/>
    <property type="project" value="UniProtKB-KW"/>
</dbReference>
<evidence type="ECO:0000313" key="4">
    <source>
        <dbReference type="EMBL" id="MCJ0765458.1"/>
    </source>
</evidence>
<keyword evidence="5" id="KW-1185">Reference proteome</keyword>
<dbReference type="PANTHER" id="PTHR43639">
    <property type="entry name" value="OXIDOREDUCTASE, SHORT-CHAIN DEHYDROGENASE/REDUCTASE FAMILY (AFU_ORTHOLOGUE AFUA_5G02870)"/>
    <property type="match status" value="1"/>
</dbReference>
<evidence type="ECO:0000313" key="5">
    <source>
        <dbReference type="Proteomes" id="UP001139447"/>
    </source>
</evidence>
<dbReference type="PANTHER" id="PTHR43639:SF1">
    <property type="entry name" value="SHORT-CHAIN DEHYDROGENASE_REDUCTASE FAMILY PROTEIN"/>
    <property type="match status" value="1"/>
</dbReference>
<comment type="caution">
    <text evidence="4">The sequence shown here is derived from an EMBL/GenBank/DDBJ whole genome shotgun (WGS) entry which is preliminary data.</text>
</comment>
<dbReference type="SMART" id="SM00822">
    <property type="entry name" value="PKS_KR"/>
    <property type="match status" value="1"/>
</dbReference>
<dbReference type="InterPro" id="IPR057326">
    <property type="entry name" value="KR_dom"/>
</dbReference>
<gene>
    <name evidence="4" type="ORF">MMF98_19780</name>
</gene>
<proteinExistence type="inferred from homology"/>
<dbReference type="Proteomes" id="UP001139447">
    <property type="component" value="Unassembled WGS sequence"/>
</dbReference>
<dbReference type="PRINTS" id="PR00080">
    <property type="entry name" value="SDRFAMILY"/>
</dbReference>
<dbReference type="Pfam" id="PF13561">
    <property type="entry name" value="adh_short_C2"/>
    <property type="match status" value="1"/>
</dbReference>
<dbReference type="CDD" id="cd05233">
    <property type="entry name" value="SDR_c"/>
    <property type="match status" value="1"/>
</dbReference>
<dbReference type="SUPFAM" id="SSF51735">
    <property type="entry name" value="NAD(P)-binding Rossmann-fold domains"/>
    <property type="match status" value="1"/>
</dbReference>
<evidence type="ECO:0000256" key="1">
    <source>
        <dbReference type="ARBA" id="ARBA00006484"/>
    </source>
</evidence>
<dbReference type="EMBL" id="JALGBI010000003">
    <property type="protein sequence ID" value="MCJ0765458.1"/>
    <property type="molecule type" value="Genomic_DNA"/>
</dbReference>
<evidence type="ECO:0000259" key="3">
    <source>
        <dbReference type="SMART" id="SM00822"/>
    </source>
</evidence>
<dbReference type="PRINTS" id="PR00081">
    <property type="entry name" value="GDHRDH"/>
</dbReference>
<feature type="domain" description="Ketoreductase" evidence="3">
    <location>
        <begin position="5"/>
        <end position="189"/>
    </location>
</feature>
<keyword evidence="2" id="KW-0560">Oxidoreductase</keyword>
<comment type="similarity">
    <text evidence="1">Belongs to the short-chain dehydrogenases/reductases (SDR) family.</text>
</comment>
<dbReference type="Gene3D" id="3.40.50.720">
    <property type="entry name" value="NAD(P)-binding Rossmann-like Domain"/>
    <property type="match status" value="1"/>
</dbReference>
<dbReference type="RefSeq" id="WP_243308884.1">
    <property type="nucleotide sequence ID" value="NZ_JALGBI010000003.1"/>
</dbReference>
<sequence>MADAPVCLVTGSATGIGAACAREFARRGWNVAVTYLGEAQRADAEAVAADCAQAGASVLLQPLDVTDDASCTQAAQAALQRFSRLDALVNCAGTTRFVPHADLDALDAGEFHRTYGVNVVGVHQMVRACAGALRESEAGAVVNISSIGGVLGRGSSMAYAASKGALNTLTLALARALAPAVRVNAIAPGFVEGGLPSRVLDAANHAQVLDAQTLASVLARVSQPEEVAALAFFIAARAPGMTGEVIQLDNGLHLNAG</sequence>
<reference evidence="4" key="1">
    <citation type="submission" date="2022-03" db="EMBL/GenBank/DDBJ databases">
        <authorList>
            <person name="Woo C.Y."/>
        </authorList>
    </citation>
    <scope>NUCLEOTIDE SEQUENCE</scope>
    <source>
        <strain evidence="4">CYS-02</strain>
    </source>
</reference>
<dbReference type="FunFam" id="3.40.50.720:FF:000084">
    <property type="entry name" value="Short-chain dehydrogenase reductase"/>
    <property type="match status" value="1"/>
</dbReference>
<evidence type="ECO:0000256" key="2">
    <source>
        <dbReference type="ARBA" id="ARBA00023002"/>
    </source>
</evidence>
<organism evidence="4 5">
    <name type="scientific">Variovorax terrae</name>
    <dbReference type="NCBI Taxonomy" id="2923278"/>
    <lineage>
        <taxon>Bacteria</taxon>
        <taxon>Pseudomonadati</taxon>
        <taxon>Pseudomonadota</taxon>
        <taxon>Betaproteobacteria</taxon>
        <taxon>Burkholderiales</taxon>
        <taxon>Comamonadaceae</taxon>
        <taxon>Variovorax</taxon>
    </lineage>
</organism>
<protein>
    <submittedName>
        <fullName evidence="4">SDR family oxidoreductase</fullName>
    </submittedName>
</protein>
<dbReference type="AlphaFoldDB" id="A0A9X1W450"/>